<dbReference type="EMBL" id="SNRY01001534">
    <property type="protein sequence ID" value="KAA6330213.1"/>
    <property type="molecule type" value="Genomic_DNA"/>
</dbReference>
<dbReference type="InterPro" id="IPR036890">
    <property type="entry name" value="HATPase_C_sf"/>
</dbReference>
<accession>A0A5J4RC06</accession>
<evidence type="ECO:0000256" key="1">
    <source>
        <dbReference type="SAM" id="Coils"/>
    </source>
</evidence>
<dbReference type="AlphaFoldDB" id="A0A5J4RC06"/>
<gene>
    <name evidence="2" type="ORF">EZS27_021059</name>
</gene>
<feature type="coiled-coil region" evidence="1">
    <location>
        <begin position="378"/>
        <end position="436"/>
    </location>
</feature>
<organism evidence="2">
    <name type="scientific">termite gut metagenome</name>
    <dbReference type="NCBI Taxonomy" id="433724"/>
    <lineage>
        <taxon>unclassified sequences</taxon>
        <taxon>metagenomes</taxon>
        <taxon>organismal metagenomes</taxon>
    </lineage>
</organism>
<dbReference type="Pfam" id="PF13589">
    <property type="entry name" value="HATPase_c_3"/>
    <property type="match status" value="1"/>
</dbReference>
<protein>
    <submittedName>
        <fullName evidence="2">Chaperone protein HtpG</fullName>
    </submittedName>
</protein>
<proteinExistence type="predicted"/>
<reference evidence="2" key="1">
    <citation type="submission" date="2019-03" db="EMBL/GenBank/DDBJ databases">
        <title>Single cell metagenomics reveals metabolic interactions within the superorganism composed of flagellate Streblomastix strix and complex community of Bacteroidetes bacteria on its surface.</title>
        <authorList>
            <person name="Treitli S.C."/>
            <person name="Kolisko M."/>
            <person name="Husnik F."/>
            <person name="Keeling P."/>
            <person name="Hampl V."/>
        </authorList>
    </citation>
    <scope>NUCLEOTIDE SEQUENCE</scope>
    <source>
        <strain evidence="2">STM</strain>
    </source>
</reference>
<dbReference type="SUPFAM" id="SSF55874">
    <property type="entry name" value="ATPase domain of HSP90 chaperone/DNA topoisomerase II/histidine kinase"/>
    <property type="match status" value="1"/>
</dbReference>
<evidence type="ECO:0000313" key="2">
    <source>
        <dbReference type="EMBL" id="KAA6330213.1"/>
    </source>
</evidence>
<comment type="caution">
    <text evidence="2">The sequence shown here is derived from an EMBL/GenBank/DDBJ whole genome shotgun (WGS) entry which is preliminary data.</text>
</comment>
<keyword evidence="1" id="KW-0175">Coiled coil</keyword>
<name>A0A5J4RC06_9ZZZZ</name>
<dbReference type="Gene3D" id="3.30.565.10">
    <property type="entry name" value="Histidine kinase-like ATPase, C-terminal domain"/>
    <property type="match status" value="1"/>
</dbReference>
<sequence>MAKHKTKIGKNAIETLTLSMYDDHKTIYREYIQNSADAIDSAVKLGLLESQKSGYIEIEIDTDEQRIVIEDNATGVPMAEAERILKDVAASDKNRSKDKGFRGIGRLAGLAYCKQLIFETSYAGEEYKTTIYWDAVLLQEILYDSSRKEEATAVIELITTVETKSEQRNKHYFKVILCDVNNDELLDRQAVRDYLKMVAPVPYDRTFSYFYKGFISKYMQENNLHLDEYEVYVNNEPISKCYNTSIYDEYGNKKENDEIKELAFFDFRNPSNKKELLAWGWYSISNFEGIIPDHKKNLARGIRLRKHNIQVGSENNLNKFHKDTKRGNFYFFGEIHAVHPELMPNSQRNDFTPTETCKAFYDLLQSTFTDHNKMVYFASGVRSAYRKLENEIKLLEELDTKKFLNNQQKEEHILKVKKAQQDAEAARKDLIKYESAISDNEVNRKIFRNISASKKQVVASSPPAKEISEKIEEKVRNGNFEFDDLSKLTNAERKLVSKIFSVIADNLPDKKIIPSLVIKVKEAFK</sequence>